<feature type="transmembrane region" description="Helical" evidence="1">
    <location>
        <begin position="107"/>
        <end position="124"/>
    </location>
</feature>
<reference evidence="3" key="1">
    <citation type="journal article" date="2019" name="Int. J. Syst. Evol. Microbiol.">
        <title>The Global Catalogue of Microorganisms (GCM) 10K type strain sequencing project: providing services to taxonomists for standard genome sequencing and annotation.</title>
        <authorList>
            <consortium name="The Broad Institute Genomics Platform"/>
            <consortium name="The Broad Institute Genome Sequencing Center for Infectious Disease"/>
            <person name="Wu L."/>
            <person name="Ma J."/>
        </authorList>
    </citation>
    <scope>NUCLEOTIDE SEQUENCE [LARGE SCALE GENOMIC DNA]</scope>
    <source>
        <strain evidence="3">JCM 16953</strain>
    </source>
</reference>
<dbReference type="Proteomes" id="UP001501821">
    <property type="component" value="Unassembled WGS sequence"/>
</dbReference>
<proteinExistence type="predicted"/>
<feature type="transmembrane region" description="Helical" evidence="1">
    <location>
        <begin position="67"/>
        <end position="87"/>
    </location>
</feature>
<gene>
    <name evidence="2" type="ORF">GCM10022242_36760</name>
</gene>
<keyword evidence="1" id="KW-1133">Transmembrane helix</keyword>
<protein>
    <recommendedName>
        <fullName evidence="4">Integral membrane protein</fullName>
    </recommendedName>
</protein>
<name>A0ABP7J1B8_9ACTN</name>
<evidence type="ECO:0000313" key="2">
    <source>
        <dbReference type="EMBL" id="GAA3832223.1"/>
    </source>
</evidence>
<keyword evidence="1" id="KW-0812">Transmembrane</keyword>
<feature type="transmembrane region" description="Helical" evidence="1">
    <location>
        <begin position="12"/>
        <end position="33"/>
    </location>
</feature>
<evidence type="ECO:0000313" key="3">
    <source>
        <dbReference type="Proteomes" id="UP001501821"/>
    </source>
</evidence>
<organism evidence="2 3">
    <name type="scientific">Nocardioides panacisoli</name>
    <dbReference type="NCBI Taxonomy" id="627624"/>
    <lineage>
        <taxon>Bacteria</taxon>
        <taxon>Bacillati</taxon>
        <taxon>Actinomycetota</taxon>
        <taxon>Actinomycetes</taxon>
        <taxon>Propionibacteriales</taxon>
        <taxon>Nocardioidaceae</taxon>
        <taxon>Nocardioides</taxon>
    </lineage>
</organism>
<dbReference type="RefSeq" id="WP_344778206.1">
    <property type="nucleotide sequence ID" value="NZ_BAABAH010000017.1"/>
</dbReference>
<accession>A0ABP7J1B8</accession>
<feature type="transmembrane region" description="Helical" evidence="1">
    <location>
        <begin position="39"/>
        <end position="60"/>
    </location>
</feature>
<evidence type="ECO:0008006" key="4">
    <source>
        <dbReference type="Google" id="ProtNLM"/>
    </source>
</evidence>
<sequence length="136" mass="14553">MPELSSGWGRALVFVYGVFVVAATGRSSVQIAADFGRAPLAYALTAVAAVLYIVATGCLLKGGRTAWRVASFSVVVEAVGVLGVGVLSYARTDLFPDQTIWSHFGEGYGWVPLVLPFLGMAWLYRNRPLETKGDLP</sequence>
<evidence type="ECO:0000256" key="1">
    <source>
        <dbReference type="SAM" id="Phobius"/>
    </source>
</evidence>
<dbReference type="EMBL" id="BAABAH010000017">
    <property type="protein sequence ID" value="GAA3832223.1"/>
    <property type="molecule type" value="Genomic_DNA"/>
</dbReference>
<keyword evidence="1" id="KW-0472">Membrane</keyword>
<keyword evidence="3" id="KW-1185">Reference proteome</keyword>
<comment type="caution">
    <text evidence="2">The sequence shown here is derived from an EMBL/GenBank/DDBJ whole genome shotgun (WGS) entry which is preliminary data.</text>
</comment>